<evidence type="ECO:0000256" key="3">
    <source>
        <dbReference type="SAM" id="SignalP"/>
    </source>
</evidence>
<name>X6LAU6_RETFI</name>
<keyword evidence="3" id="KW-0732">Signal</keyword>
<dbReference type="PROSITE" id="PS51375">
    <property type="entry name" value="PPR"/>
    <property type="match status" value="1"/>
</dbReference>
<feature type="chain" id="PRO_5004974623" evidence="3">
    <location>
        <begin position="17"/>
        <end position="214"/>
    </location>
</feature>
<dbReference type="Proteomes" id="UP000023152">
    <property type="component" value="Unassembled WGS sequence"/>
</dbReference>
<feature type="signal peptide" evidence="3">
    <location>
        <begin position="1"/>
        <end position="16"/>
    </location>
</feature>
<dbReference type="PANTHER" id="PTHR47933">
    <property type="entry name" value="PENTATRICOPEPTIDE REPEAT-CONTAINING PROTEIN 1, MITOCHONDRIAL"/>
    <property type="match status" value="1"/>
</dbReference>
<organism evidence="4 5">
    <name type="scientific">Reticulomyxa filosa</name>
    <dbReference type="NCBI Taxonomy" id="46433"/>
    <lineage>
        <taxon>Eukaryota</taxon>
        <taxon>Sar</taxon>
        <taxon>Rhizaria</taxon>
        <taxon>Retaria</taxon>
        <taxon>Foraminifera</taxon>
        <taxon>Monothalamids</taxon>
        <taxon>Reticulomyxidae</taxon>
        <taxon>Reticulomyxa</taxon>
    </lineage>
</organism>
<gene>
    <name evidence="4" type="ORF">RFI_38329</name>
</gene>
<evidence type="ECO:0000313" key="5">
    <source>
        <dbReference type="Proteomes" id="UP000023152"/>
    </source>
</evidence>
<comment type="caution">
    <text evidence="4">The sequence shown here is derived from an EMBL/GenBank/DDBJ whole genome shotgun (WGS) entry which is preliminary data.</text>
</comment>
<evidence type="ECO:0000256" key="2">
    <source>
        <dbReference type="PROSITE-ProRule" id="PRU00708"/>
    </source>
</evidence>
<protein>
    <submittedName>
        <fullName evidence="4">Pentatricopeptide repeat-containing protein</fullName>
    </submittedName>
</protein>
<feature type="non-terminal residue" evidence="4">
    <location>
        <position position="214"/>
    </location>
</feature>
<dbReference type="InterPro" id="IPR051240">
    <property type="entry name" value="Mito_RNA-Proc/Resp"/>
</dbReference>
<dbReference type="InterPro" id="IPR002885">
    <property type="entry name" value="PPR_rpt"/>
</dbReference>
<dbReference type="PANTHER" id="PTHR47933:SF45">
    <property type="entry name" value="PENTACOTRIPEPTIDE-REPEAT REGION OF PRORP DOMAIN-CONTAINING PROTEIN"/>
    <property type="match status" value="1"/>
</dbReference>
<keyword evidence="1" id="KW-0677">Repeat</keyword>
<dbReference type="GO" id="GO:0003729">
    <property type="term" value="F:mRNA binding"/>
    <property type="evidence" value="ECO:0007669"/>
    <property type="project" value="TreeGrafter"/>
</dbReference>
<dbReference type="InterPro" id="IPR011990">
    <property type="entry name" value="TPR-like_helical_dom_sf"/>
</dbReference>
<dbReference type="Pfam" id="PF13812">
    <property type="entry name" value="PPR_3"/>
    <property type="match status" value="1"/>
</dbReference>
<keyword evidence="5" id="KW-1185">Reference proteome</keyword>
<sequence>MTIIFILFKILNFCLTKSELKKNTQIQSKAYQAALDEQYQNTQYKKKQKGQQDALSKAVPPHKPKHERLLIQKMESDKEIVKYLKENSFQDISIYSVAVKRCSELKCPNSINQIVEIVKSKNIHPNIIFYSTILHHLGVWNKFDLQENYFEQWFEQQQVQYDDQSLVPDIITFSTMIKGCANRGDIKQALHYLNLMINTYKIKPNLITFTSLLS</sequence>
<dbReference type="Gene3D" id="1.25.40.10">
    <property type="entry name" value="Tetratricopeptide repeat domain"/>
    <property type="match status" value="1"/>
</dbReference>
<dbReference type="EMBL" id="ASPP01044757">
    <property type="protein sequence ID" value="ETN99152.1"/>
    <property type="molecule type" value="Genomic_DNA"/>
</dbReference>
<dbReference type="AlphaFoldDB" id="X6LAU6"/>
<accession>X6LAU6</accession>
<dbReference type="Pfam" id="PF13041">
    <property type="entry name" value="PPR_2"/>
    <property type="match status" value="1"/>
</dbReference>
<reference evidence="4 5" key="1">
    <citation type="journal article" date="2013" name="Curr. Biol.">
        <title>The Genome of the Foraminiferan Reticulomyxa filosa.</title>
        <authorList>
            <person name="Glockner G."/>
            <person name="Hulsmann N."/>
            <person name="Schleicher M."/>
            <person name="Noegel A.A."/>
            <person name="Eichinger L."/>
            <person name="Gallinger C."/>
            <person name="Pawlowski J."/>
            <person name="Sierra R."/>
            <person name="Euteneuer U."/>
            <person name="Pillet L."/>
            <person name="Moustafa A."/>
            <person name="Platzer M."/>
            <person name="Groth M."/>
            <person name="Szafranski K."/>
            <person name="Schliwa M."/>
        </authorList>
    </citation>
    <scope>NUCLEOTIDE SEQUENCE [LARGE SCALE GENOMIC DNA]</scope>
</reference>
<evidence type="ECO:0000256" key="1">
    <source>
        <dbReference type="ARBA" id="ARBA00022737"/>
    </source>
</evidence>
<feature type="repeat" description="PPR" evidence="2">
    <location>
        <begin position="169"/>
        <end position="199"/>
    </location>
</feature>
<proteinExistence type="predicted"/>
<dbReference type="NCBIfam" id="TIGR00756">
    <property type="entry name" value="PPR"/>
    <property type="match status" value="1"/>
</dbReference>
<dbReference type="OrthoDB" id="185373at2759"/>
<evidence type="ECO:0000313" key="4">
    <source>
        <dbReference type="EMBL" id="ETN99152.1"/>
    </source>
</evidence>